<feature type="region of interest" description="Disordered" evidence="5">
    <location>
        <begin position="1045"/>
        <end position="1119"/>
    </location>
</feature>
<feature type="compositionally biased region" description="Basic and acidic residues" evidence="5">
    <location>
        <begin position="1185"/>
        <end position="1218"/>
    </location>
</feature>
<keyword evidence="8" id="KW-1185">Reference proteome</keyword>
<evidence type="ECO:0000313" key="8">
    <source>
        <dbReference type="Proteomes" id="UP000295070"/>
    </source>
</evidence>
<feature type="region of interest" description="Disordered" evidence="5">
    <location>
        <begin position="516"/>
        <end position="586"/>
    </location>
</feature>
<dbReference type="InterPro" id="IPR027417">
    <property type="entry name" value="P-loop_NTPase"/>
</dbReference>
<dbReference type="Proteomes" id="UP000295070">
    <property type="component" value="Chromosome 15"/>
</dbReference>
<dbReference type="Pfam" id="PF05729">
    <property type="entry name" value="NACHT"/>
    <property type="match status" value="1"/>
</dbReference>
<sequence length="1672" mass="184794">MPQFEEVLDSVQLALTWASPAEIRALLEGLVEEQIISEAYSKSLSRHQLTEGIAPTSCKPGSDRMNSRGSTTHWNLNQDHPSQVRNCRSSESTESDHDQVASESVSPVGERAGARSGPKNRPLYEYRVIHENNLKLIQEFRGGAAMDKHFLNHRLSFTPGVRDYQCGLGLDDEMTELLRSAELIQKQESDNERIDEGNLECKKEWLEKVEEAARRIAVPLWQHWDRGQRMLLPLVPGMTACCATSKNKVTDGEAQCPVLNMEEETELAIACRTLDLYADNFKCTEAIADPSFTLDTGAQKGLCLSTCDSVPTTGLDADHLNVSGAGRNGLPVQACVATDTNNNITDGLDVCWAADRTTEDLLCLMAGVQCGTRAGFTEDLAHFFSPCTPTDTHAHAQDHSFHSGTDHSMTLNNVEKKISSAAYSTNTCSTDGKTDFYEYKEDEERMDSHWGAKMQHVDQDPFISPDLGVLPDDLSEYLNNDEDNFFWDDFFDSSLLNCEEIITCTDLPMATELLCPDSQQQGEKNEITGETNNRRKRPRAPRSQRCTDENTPSRPKRQRAAGRSKTKVAEPTVTQSTDTGSERSLAEPVGLSPTQQILHLHPSIQFITIPDSPGYQVVQTLRLSPPVIGLPLPNTPATPRFILVPAASPPFQRQVPPLSPIGGAVAPVQMSSSPPGSLSDTASKAMSHPCASPLSPSNEMSTCKESPVPPSPTDLDIPLIVKDYIQEAKAHMRQTCQDMGSDLSLTSHYVNVRLSQREILRSGKNTNKDLDKELVIMGDTDRQNSVLGQSHIFKGSNGDKPRRYIMLLGNAGMGKTTLIRKLCLDWSRDCIPQFDFVFSLDGKALSLTEPNNSLQTLLLNLSSFAPTCMDPDAVYAQILAAPKRVLIVFDGFGELRDYEILLQTLEKDLISSLQKDSKAQTYTVKQLYSAILQRVLLPGCTLLLSTRPRGTASQLLRRTDSLLEICGFTPADIEIYLSQYFTDPGLRASALDRLKNCSYLHLLCWNPGLCRLVCLVLEQCKGLEVLPRTLTGLCHQALRLKMEKDSRSAHSQAEAQSEISVQSAEKPQTQISSSSQVTRGNKNAPTKSRAQARTRSQRARGSKRHEKEEDDIDGEGMRSVVGEVDRTEERELLSQLSSLAWDGVKANSSILPTGRTVSAKLKAFGHRTGLFFSYHLRTRQVVSSGEREGGGREDREEMGTGEDGEKRGNKGKTDTENADASDDHILLWANPFLQSYLAGLHLSLSRTVTDRAFLQTLPFQSGQKGRRRPQREELELTQRFAVGLLFHNRTELQRLHSYTETAFRDMVAAKQALVTNHLEVLSHGELNPAQVLEACHYVYEASSTHGDGSRNSGSTRLVAHLAANLPEVLTFRGVPLKPSDVFPVQNVLERGGTKGKRFCLDLEDSGIQISGLRSLVGLNNINTYRACIADVITLWEQLEQSDEEGLLQGMVSKFKIHPLKATQACHIEHLAKLVNIHTHKKLSDSSSQSDSILAEGVPAVKELHKLELELGPEKGPLVLPKLWELLPGLHNLQHLDLENSKIGDEGAEKLTDALVSLGSLEILNLSQNCIGDKGVTKLATTLRALPKLHCLSLYSNVISDEGAESLADVLPHMASLTNLDVKYNKLTDVGAQSLGASLKNCKKMKTLRMWNQCIPYGVFERLQQQDNRILLQ</sequence>
<dbReference type="GO" id="GO:0005524">
    <property type="term" value="F:ATP binding"/>
    <property type="evidence" value="ECO:0007669"/>
    <property type="project" value="UniProtKB-KW"/>
</dbReference>
<dbReference type="PROSITE" id="PS50837">
    <property type="entry name" value="NACHT"/>
    <property type="match status" value="1"/>
</dbReference>
<evidence type="ECO:0000256" key="2">
    <source>
        <dbReference type="ARBA" id="ARBA00022737"/>
    </source>
</evidence>
<evidence type="ECO:0000256" key="5">
    <source>
        <dbReference type="SAM" id="MobiDB-lite"/>
    </source>
</evidence>
<protein>
    <recommendedName>
        <fullName evidence="6">NACHT domain-containing protein</fullName>
    </recommendedName>
</protein>
<organism evidence="7 8">
    <name type="scientific">Perca flavescens</name>
    <name type="common">American yellow perch</name>
    <name type="synonym">Morone flavescens</name>
    <dbReference type="NCBI Taxonomy" id="8167"/>
    <lineage>
        <taxon>Eukaryota</taxon>
        <taxon>Metazoa</taxon>
        <taxon>Chordata</taxon>
        <taxon>Craniata</taxon>
        <taxon>Vertebrata</taxon>
        <taxon>Euteleostomi</taxon>
        <taxon>Actinopterygii</taxon>
        <taxon>Neopterygii</taxon>
        <taxon>Teleostei</taxon>
        <taxon>Neoteleostei</taxon>
        <taxon>Acanthomorphata</taxon>
        <taxon>Eupercaria</taxon>
        <taxon>Perciformes</taxon>
        <taxon>Percoidei</taxon>
        <taxon>Percidae</taxon>
        <taxon>Percinae</taxon>
        <taxon>Perca</taxon>
    </lineage>
</organism>
<keyword evidence="1" id="KW-0433">Leucine-rich repeat</keyword>
<feature type="region of interest" description="Disordered" evidence="5">
    <location>
        <begin position="52"/>
        <end position="120"/>
    </location>
</feature>
<dbReference type="Gene3D" id="3.40.50.300">
    <property type="entry name" value="P-loop containing nucleotide triphosphate hydrolases"/>
    <property type="match status" value="1"/>
</dbReference>
<feature type="compositionally biased region" description="Polar residues" evidence="5">
    <location>
        <begin position="694"/>
        <end position="704"/>
    </location>
</feature>
<keyword evidence="2" id="KW-0677">Repeat</keyword>
<dbReference type="STRING" id="8167.A0A484CL17"/>
<dbReference type="InterPro" id="IPR032675">
    <property type="entry name" value="LRR_dom_sf"/>
</dbReference>
<feature type="compositionally biased region" description="Polar residues" evidence="5">
    <location>
        <begin position="1049"/>
        <end position="1086"/>
    </location>
</feature>
<comment type="caution">
    <text evidence="7">The sequence shown here is derived from an EMBL/GenBank/DDBJ whole genome shotgun (WGS) entry which is preliminary data.</text>
</comment>
<accession>A0A484CL17</accession>
<evidence type="ECO:0000256" key="1">
    <source>
        <dbReference type="ARBA" id="ARBA00022614"/>
    </source>
</evidence>
<dbReference type="PANTHER" id="PTHR47189:SF1">
    <property type="entry name" value="MHC CLASS II TRANSACTIVATOR"/>
    <property type="match status" value="1"/>
</dbReference>
<feature type="region of interest" description="Disordered" evidence="5">
    <location>
        <begin position="1182"/>
        <end position="1218"/>
    </location>
</feature>
<dbReference type="InterPro" id="IPR007111">
    <property type="entry name" value="NACHT_NTPase"/>
</dbReference>
<dbReference type="SUPFAM" id="SSF52540">
    <property type="entry name" value="P-loop containing nucleoside triphosphate hydrolases"/>
    <property type="match status" value="1"/>
</dbReference>
<evidence type="ECO:0000256" key="3">
    <source>
        <dbReference type="ARBA" id="ARBA00022741"/>
    </source>
</evidence>
<dbReference type="GO" id="GO:0045345">
    <property type="term" value="P:positive regulation of MHC class I biosynthetic process"/>
    <property type="evidence" value="ECO:0007669"/>
    <property type="project" value="TreeGrafter"/>
</dbReference>
<feature type="compositionally biased region" description="Basic residues" evidence="5">
    <location>
        <begin position="1090"/>
        <end position="1104"/>
    </location>
</feature>
<dbReference type="SMART" id="SM00368">
    <property type="entry name" value="LRR_RI"/>
    <property type="match status" value="4"/>
</dbReference>
<dbReference type="GO" id="GO:0045348">
    <property type="term" value="P:positive regulation of MHC class II biosynthetic process"/>
    <property type="evidence" value="ECO:0007669"/>
    <property type="project" value="TreeGrafter"/>
</dbReference>
<dbReference type="Pfam" id="PF13516">
    <property type="entry name" value="LRR_6"/>
    <property type="match status" value="4"/>
</dbReference>
<proteinExistence type="predicted"/>
<dbReference type="GO" id="GO:0045944">
    <property type="term" value="P:positive regulation of transcription by RNA polymerase II"/>
    <property type="evidence" value="ECO:0007669"/>
    <property type="project" value="TreeGrafter"/>
</dbReference>
<gene>
    <name evidence="7" type="ORF">EPR50_G00155470</name>
</gene>
<reference evidence="7 8" key="1">
    <citation type="submission" date="2019-01" db="EMBL/GenBank/DDBJ databases">
        <title>A chromosome-scale genome assembly of the yellow perch, Perca flavescens.</title>
        <authorList>
            <person name="Feron R."/>
            <person name="Morvezen R."/>
            <person name="Bestin A."/>
            <person name="Haffray P."/>
            <person name="Klopp C."/>
            <person name="Zahm M."/>
            <person name="Cabau C."/>
            <person name="Roques C."/>
            <person name="Donnadieu C."/>
            <person name="Bouchez O."/>
            <person name="Christie M."/>
            <person name="Larson W."/>
            <person name="Guiguen Y."/>
        </authorList>
    </citation>
    <scope>NUCLEOTIDE SEQUENCE [LARGE SCALE GENOMIC DNA]</scope>
    <source>
        <strain evidence="7">YP-PL-M2</strain>
        <tissue evidence="7">Blood</tissue>
    </source>
</reference>
<evidence type="ECO:0000256" key="4">
    <source>
        <dbReference type="ARBA" id="ARBA00022840"/>
    </source>
</evidence>
<dbReference type="SUPFAM" id="SSF52047">
    <property type="entry name" value="RNI-like"/>
    <property type="match status" value="1"/>
</dbReference>
<evidence type="ECO:0000313" key="7">
    <source>
        <dbReference type="EMBL" id="TDH02715.1"/>
    </source>
</evidence>
<keyword evidence="4" id="KW-0067">ATP-binding</keyword>
<feature type="compositionally biased region" description="Polar residues" evidence="5">
    <location>
        <begin position="669"/>
        <end position="684"/>
    </location>
</feature>
<dbReference type="InterPro" id="IPR001611">
    <property type="entry name" value="Leu-rich_rpt"/>
</dbReference>
<feature type="compositionally biased region" description="Basic residues" evidence="5">
    <location>
        <begin position="554"/>
        <end position="566"/>
    </location>
</feature>
<feature type="compositionally biased region" description="Polar residues" evidence="5">
    <location>
        <begin position="67"/>
        <end position="92"/>
    </location>
</feature>
<dbReference type="FunFam" id="3.40.50.300:FF:001028">
    <property type="entry name" value="Class II major histocompatibility complex transactivator"/>
    <property type="match status" value="1"/>
</dbReference>
<keyword evidence="3" id="KW-0547">Nucleotide-binding</keyword>
<dbReference type="EMBL" id="SCKG01000015">
    <property type="protein sequence ID" value="TDH02715.1"/>
    <property type="molecule type" value="Genomic_DNA"/>
</dbReference>
<evidence type="ECO:0000259" key="6">
    <source>
        <dbReference type="PROSITE" id="PS50837"/>
    </source>
</evidence>
<name>A0A484CL17_PERFV</name>
<dbReference type="PANTHER" id="PTHR47189">
    <property type="entry name" value="MHC CLASS II TRANSACTIVATOR"/>
    <property type="match status" value="1"/>
</dbReference>
<feature type="domain" description="NACHT" evidence="6">
    <location>
        <begin position="803"/>
        <end position="948"/>
    </location>
</feature>
<feature type="region of interest" description="Disordered" evidence="5">
    <location>
        <begin position="668"/>
        <end position="712"/>
    </location>
</feature>
<dbReference type="Gene3D" id="3.80.10.10">
    <property type="entry name" value="Ribonuclease Inhibitor"/>
    <property type="match status" value="1"/>
</dbReference>